<feature type="region of interest" description="Disordered" evidence="1">
    <location>
        <begin position="1"/>
        <end position="21"/>
    </location>
</feature>
<protein>
    <submittedName>
        <fullName evidence="2">Uncharacterized protein</fullName>
    </submittedName>
</protein>
<accession>A0ABN8Z6Z9</accession>
<gene>
    <name evidence="2" type="ORF">MRATA1EN1_LOCUS18659</name>
</gene>
<evidence type="ECO:0000313" key="3">
    <source>
        <dbReference type="Proteomes" id="UP001176941"/>
    </source>
</evidence>
<reference evidence="2" key="1">
    <citation type="submission" date="2023-04" db="EMBL/GenBank/DDBJ databases">
        <authorList>
            <consortium name="ELIXIR-Norway"/>
        </authorList>
    </citation>
    <scope>NUCLEOTIDE SEQUENCE [LARGE SCALE GENOMIC DNA]</scope>
</reference>
<keyword evidence="3" id="KW-1185">Reference proteome</keyword>
<feature type="compositionally biased region" description="Polar residues" evidence="1">
    <location>
        <begin position="7"/>
        <end position="17"/>
    </location>
</feature>
<dbReference type="Proteomes" id="UP001176941">
    <property type="component" value="Chromosome 3"/>
</dbReference>
<evidence type="ECO:0000256" key="1">
    <source>
        <dbReference type="SAM" id="MobiDB-lite"/>
    </source>
</evidence>
<proteinExistence type="predicted"/>
<evidence type="ECO:0000313" key="2">
    <source>
        <dbReference type="EMBL" id="CAI9169697.1"/>
    </source>
</evidence>
<name>A0ABN8Z6Z9_RANTA</name>
<sequence length="147" mass="15918">MRPNAQRPPTRSGQPNRPASPCLALGLLPSTPGVSYLPLARRSDVSAPRPRAWAIRSPDSLFASACCEESRPTLVTVLAPRHELLRFLSPTSECGSAHWAARFSFKRGGSDDWLLREVSGGYWWRGEKGVLHASDSLVNLKVGAGVG</sequence>
<organism evidence="2 3">
    <name type="scientific">Rangifer tarandus platyrhynchus</name>
    <name type="common">Svalbard reindeer</name>
    <dbReference type="NCBI Taxonomy" id="3082113"/>
    <lineage>
        <taxon>Eukaryota</taxon>
        <taxon>Metazoa</taxon>
        <taxon>Chordata</taxon>
        <taxon>Craniata</taxon>
        <taxon>Vertebrata</taxon>
        <taxon>Euteleostomi</taxon>
        <taxon>Mammalia</taxon>
        <taxon>Eutheria</taxon>
        <taxon>Laurasiatheria</taxon>
        <taxon>Artiodactyla</taxon>
        <taxon>Ruminantia</taxon>
        <taxon>Pecora</taxon>
        <taxon>Cervidae</taxon>
        <taxon>Odocoileinae</taxon>
        <taxon>Rangifer</taxon>
    </lineage>
</organism>
<dbReference type="EMBL" id="OX459939">
    <property type="protein sequence ID" value="CAI9169697.1"/>
    <property type="molecule type" value="Genomic_DNA"/>
</dbReference>